<evidence type="ECO:0000313" key="14">
    <source>
        <dbReference type="EMBL" id="PWB00637.1"/>
    </source>
</evidence>
<gene>
    <name evidence="14" type="ORF">C5O23_12170</name>
</gene>
<keyword evidence="5 11" id="KW-0812">Transmembrane</keyword>
<dbReference type="Pfam" id="PF07715">
    <property type="entry name" value="Plug"/>
    <property type="match status" value="1"/>
</dbReference>
<evidence type="ECO:0000256" key="6">
    <source>
        <dbReference type="ARBA" id="ARBA00023004"/>
    </source>
</evidence>
<dbReference type="InterPro" id="IPR039426">
    <property type="entry name" value="TonB-dep_rcpt-like"/>
</dbReference>
<dbReference type="GeneID" id="82527085"/>
<dbReference type="PANTHER" id="PTHR32552:SF81">
    <property type="entry name" value="TONB-DEPENDENT OUTER MEMBRANE RECEPTOR"/>
    <property type="match status" value="1"/>
</dbReference>
<evidence type="ECO:0000256" key="10">
    <source>
        <dbReference type="ARBA" id="ARBA00023237"/>
    </source>
</evidence>
<feature type="chain" id="PRO_5016141367" evidence="12">
    <location>
        <begin position="21"/>
        <end position="748"/>
    </location>
</feature>
<sequence length="748" mass="84863">MSLRLPALLTLLCVSGPAIASTAPDGITPDRLMEGPDTLQIGEVNITSVKQGRSLLRQPVTVTTIRQSELERFDVAGMKGVSEIAPNFFMPDYGSRMTSSIYVRGIGARIDQPAVGLNVDNVPYLNKNAYDFDSPDIERIEVLRGPQSTLFGRNTIAGLINVYTLSPMYYQGLRVLAGAATHGNYRLGLSYYRRFSSSWASSLSASGSRREGYFRNSHNGARADREHNESLRWRTIFRPSSALSIENVASYNHAHQNGYPYASAESGLIDYNDPTFYRRTAFTDGLTITWTTPAFTLASITGFQYLSDNMTLDQDFLPEIYFTLTQKQRDRNVTQDIVIRGKAGDYGWLAGVFGFYKYADINAPVTFKEDGINRLILDNVNSQLPAGMRLAWDQPELLLGSDFRNPVKGIAVYHQSSYDIDNLSLSLGLRFDYEHTALRYHSYADASATMWRGQIPLRTQEIHIDNSDRLRQHFAQFLPKFSITYNLPHSAVFFSVAKGYKSGGFNTQMFSDFLQQRLMEEMGRPAEYDVDKMVKYRPEISWNYELGGHFSVDRNRVYSTFALFLIECRDQQLTMFPDGTTTGRIMANAGRTRSLGGEFTLNYRPTDRWHFNLAYGYTRATFRRFSDGINDFRGKRVPYAPSNTLFTAATYRQPLTLGWLDAVSLTADMRGTGSIYWDEANLWRQPFYTEFGATLRFEFPAGSFELWGKNLTDRSFNTFRFESMSNSFFQRGLPARGGLTLRLDFPSL</sequence>
<dbReference type="GO" id="GO:0006826">
    <property type="term" value="P:iron ion transport"/>
    <property type="evidence" value="ECO:0007669"/>
    <property type="project" value="UniProtKB-KW"/>
</dbReference>
<organism evidence="14 15">
    <name type="scientific">Duncaniella muris</name>
    <dbReference type="NCBI Taxonomy" id="2094150"/>
    <lineage>
        <taxon>Bacteria</taxon>
        <taxon>Pseudomonadati</taxon>
        <taxon>Bacteroidota</taxon>
        <taxon>Bacteroidia</taxon>
        <taxon>Bacteroidales</taxon>
        <taxon>Muribaculaceae</taxon>
        <taxon>Duncaniella</taxon>
    </lineage>
</organism>
<keyword evidence="9 11" id="KW-0472">Membrane</keyword>
<dbReference type="PROSITE" id="PS52016">
    <property type="entry name" value="TONB_DEPENDENT_REC_3"/>
    <property type="match status" value="1"/>
</dbReference>
<keyword evidence="8" id="KW-0798">TonB box</keyword>
<keyword evidence="4" id="KW-0410">Iron transport</keyword>
<evidence type="ECO:0000256" key="4">
    <source>
        <dbReference type="ARBA" id="ARBA00022496"/>
    </source>
</evidence>
<evidence type="ECO:0000256" key="1">
    <source>
        <dbReference type="ARBA" id="ARBA00004571"/>
    </source>
</evidence>
<dbReference type="Proteomes" id="UP000244905">
    <property type="component" value="Unassembled WGS sequence"/>
</dbReference>
<dbReference type="SUPFAM" id="SSF56935">
    <property type="entry name" value="Porins"/>
    <property type="match status" value="1"/>
</dbReference>
<keyword evidence="10 11" id="KW-0998">Cell outer membrane</keyword>
<dbReference type="PANTHER" id="PTHR32552">
    <property type="entry name" value="FERRICHROME IRON RECEPTOR-RELATED"/>
    <property type="match status" value="1"/>
</dbReference>
<keyword evidence="12" id="KW-0732">Signal</keyword>
<dbReference type="InterPro" id="IPR036942">
    <property type="entry name" value="Beta-barrel_TonB_sf"/>
</dbReference>
<dbReference type="GO" id="GO:0009279">
    <property type="term" value="C:cell outer membrane"/>
    <property type="evidence" value="ECO:0007669"/>
    <property type="project" value="UniProtKB-SubCell"/>
</dbReference>
<keyword evidence="15" id="KW-1185">Reference proteome</keyword>
<accession>A0A2V1IHZ2</accession>
<keyword evidence="7" id="KW-0406">Ion transport</keyword>
<reference evidence="15" key="1">
    <citation type="submission" date="2018-02" db="EMBL/GenBank/DDBJ databases">
        <authorList>
            <person name="Clavel T."/>
            <person name="Strowig T."/>
        </authorList>
    </citation>
    <scope>NUCLEOTIDE SEQUENCE [LARGE SCALE GENOMIC DNA]</scope>
    <source>
        <strain evidence="15">DSM 103720</strain>
    </source>
</reference>
<evidence type="ECO:0000256" key="9">
    <source>
        <dbReference type="ARBA" id="ARBA00023136"/>
    </source>
</evidence>
<dbReference type="RefSeq" id="WP_107033200.1">
    <property type="nucleotide sequence ID" value="NZ_CAPEJN010000002.1"/>
</dbReference>
<proteinExistence type="inferred from homology"/>
<evidence type="ECO:0000256" key="8">
    <source>
        <dbReference type="ARBA" id="ARBA00023077"/>
    </source>
</evidence>
<keyword evidence="3 11" id="KW-1134">Transmembrane beta strand</keyword>
<keyword evidence="14" id="KW-0675">Receptor</keyword>
<feature type="domain" description="TonB-dependent receptor plug" evidence="13">
    <location>
        <begin position="57"/>
        <end position="158"/>
    </location>
</feature>
<keyword evidence="2 11" id="KW-0813">Transport</keyword>
<dbReference type="InterPro" id="IPR012910">
    <property type="entry name" value="Plug_dom"/>
</dbReference>
<feature type="signal peptide" evidence="12">
    <location>
        <begin position="1"/>
        <end position="20"/>
    </location>
</feature>
<evidence type="ECO:0000256" key="5">
    <source>
        <dbReference type="ARBA" id="ARBA00022692"/>
    </source>
</evidence>
<dbReference type="EMBL" id="PUEC01000035">
    <property type="protein sequence ID" value="PWB00637.1"/>
    <property type="molecule type" value="Genomic_DNA"/>
</dbReference>
<comment type="subcellular location">
    <subcellularLocation>
        <location evidence="1 11">Cell outer membrane</location>
        <topology evidence="1 11">Multi-pass membrane protein</topology>
    </subcellularLocation>
</comment>
<name>A0A2V1IHZ2_9BACT</name>
<dbReference type="Gene3D" id="2.40.170.20">
    <property type="entry name" value="TonB-dependent receptor, beta-barrel domain"/>
    <property type="match status" value="1"/>
</dbReference>
<protein>
    <submittedName>
        <fullName evidence="14">TonB-dependent receptor</fullName>
    </submittedName>
</protein>
<comment type="caution">
    <text evidence="14">The sequence shown here is derived from an EMBL/GenBank/DDBJ whole genome shotgun (WGS) entry which is preliminary data.</text>
</comment>
<evidence type="ECO:0000256" key="7">
    <source>
        <dbReference type="ARBA" id="ARBA00023065"/>
    </source>
</evidence>
<evidence type="ECO:0000256" key="2">
    <source>
        <dbReference type="ARBA" id="ARBA00022448"/>
    </source>
</evidence>
<evidence type="ECO:0000259" key="13">
    <source>
        <dbReference type="Pfam" id="PF07715"/>
    </source>
</evidence>
<evidence type="ECO:0000256" key="11">
    <source>
        <dbReference type="PROSITE-ProRule" id="PRU01360"/>
    </source>
</evidence>
<dbReference type="AlphaFoldDB" id="A0A2V1IHZ2"/>
<evidence type="ECO:0000313" key="15">
    <source>
        <dbReference type="Proteomes" id="UP000244905"/>
    </source>
</evidence>
<evidence type="ECO:0000256" key="3">
    <source>
        <dbReference type="ARBA" id="ARBA00022452"/>
    </source>
</evidence>
<evidence type="ECO:0000256" key="12">
    <source>
        <dbReference type="SAM" id="SignalP"/>
    </source>
</evidence>
<keyword evidence="6" id="KW-0408">Iron</keyword>
<comment type="similarity">
    <text evidence="11">Belongs to the TonB-dependent receptor family.</text>
</comment>